<keyword evidence="7" id="KW-1185">Reference proteome</keyword>
<dbReference type="InterPro" id="IPR008952">
    <property type="entry name" value="Tetraspanin_EC2_sf"/>
</dbReference>
<dbReference type="Proteomes" id="UP000663879">
    <property type="component" value="Unassembled WGS sequence"/>
</dbReference>
<evidence type="ECO:0000256" key="4">
    <source>
        <dbReference type="ARBA" id="ARBA00023136"/>
    </source>
</evidence>
<comment type="subcellular location">
    <subcellularLocation>
        <location evidence="1">Membrane</location>
        <topology evidence="1">Multi-pass membrane protein</topology>
    </subcellularLocation>
</comment>
<evidence type="ECO:0000256" key="2">
    <source>
        <dbReference type="ARBA" id="ARBA00022692"/>
    </source>
</evidence>
<protein>
    <recommendedName>
        <fullName evidence="8">Tetraspanin</fullName>
    </recommendedName>
</protein>
<dbReference type="AlphaFoldDB" id="A0A814KMC4"/>
<dbReference type="Pfam" id="PF00335">
    <property type="entry name" value="Tetraspanin"/>
    <property type="match status" value="1"/>
</dbReference>
<evidence type="ECO:0000256" key="5">
    <source>
        <dbReference type="SAM" id="Phobius"/>
    </source>
</evidence>
<keyword evidence="2 5" id="KW-0812">Transmembrane</keyword>
<organism evidence="6 7">
    <name type="scientific">Brachionus calyciflorus</name>
    <dbReference type="NCBI Taxonomy" id="104777"/>
    <lineage>
        <taxon>Eukaryota</taxon>
        <taxon>Metazoa</taxon>
        <taxon>Spiralia</taxon>
        <taxon>Gnathifera</taxon>
        <taxon>Rotifera</taxon>
        <taxon>Eurotatoria</taxon>
        <taxon>Monogononta</taxon>
        <taxon>Pseudotrocha</taxon>
        <taxon>Ploima</taxon>
        <taxon>Brachionidae</taxon>
        <taxon>Brachionus</taxon>
    </lineage>
</organism>
<feature type="transmembrane region" description="Helical" evidence="5">
    <location>
        <begin position="57"/>
        <end position="79"/>
    </location>
</feature>
<accession>A0A814KMC4</accession>
<feature type="transmembrane region" description="Helical" evidence="5">
    <location>
        <begin position="204"/>
        <end position="223"/>
    </location>
</feature>
<evidence type="ECO:0000256" key="3">
    <source>
        <dbReference type="ARBA" id="ARBA00022989"/>
    </source>
</evidence>
<dbReference type="EMBL" id="CAJNOC010005515">
    <property type="protein sequence ID" value="CAF1054465.1"/>
    <property type="molecule type" value="Genomic_DNA"/>
</dbReference>
<dbReference type="InterPro" id="IPR018499">
    <property type="entry name" value="Tetraspanin/Peripherin"/>
</dbReference>
<name>A0A814KMC4_9BILA</name>
<gene>
    <name evidence="6" type="ORF">OXX778_LOCUS18985</name>
</gene>
<reference evidence="6" key="1">
    <citation type="submission" date="2021-02" db="EMBL/GenBank/DDBJ databases">
        <authorList>
            <person name="Nowell W R."/>
        </authorList>
    </citation>
    <scope>NUCLEOTIDE SEQUENCE</scope>
    <source>
        <strain evidence="6">Ploen Becks lab</strain>
    </source>
</reference>
<comment type="caution">
    <text evidence="6">The sequence shown here is derived from an EMBL/GenBank/DDBJ whole genome shotgun (WGS) entry which is preliminary data.</text>
</comment>
<evidence type="ECO:0000256" key="1">
    <source>
        <dbReference type="ARBA" id="ARBA00004141"/>
    </source>
</evidence>
<feature type="transmembrane region" description="Helical" evidence="5">
    <location>
        <begin position="7"/>
        <end position="27"/>
    </location>
</feature>
<proteinExistence type="predicted"/>
<evidence type="ECO:0000313" key="6">
    <source>
        <dbReference type="EMBL" id="CAF1054465.1"/>
    </source>
</evidence>
<keyword evidence="4 5" id="KW-0472">Membrane</keyword>
<keyword evidence="3 5" id="KW-1133">Transmembrane helix</keyword>
<evidence type="ECO:0000313" key="7">
    <source>
        <dbReference type="Proteomes" id="UP000663879"/>
    </source>
</evidence>
<dbReference type="SUPFAM" id="SSF48652">
    <property type="entry name" value="Tetraspanin"/>
    <property type="match status" value="1"/>
</dbReference>
<dbReference type="GO" id="GO:0016020">
    <property type="term" value="C:membrane"/>
    <property type="evidence" value="ECO:0007669"/>
    <property type="project" value="UniProtKB-SubCell"/>
</dbReference>
<feature type="transmembrane region" description="Helical" evidence="5">
    <location>
        <begin position="91"/>
        <end position="109"/>
    </location>
</feature>
<evidence type="ECO:0008006" key="8">
    <source>
        <dbReference type="Google" id="ProtNLM"/>
    </source>
</evidence>
<sequence length="227" mass="26091">MGRKIVIGLNSLMMLSAGGLFAISILYEMNPEKYLFNNFDVKSTYFFDYSKVQLVSFFQMITSCFILGATLTGFISIVTDQKPGFVLFNKISIFLLIMINVGLLVFTFFRTSEITEEIEESFAQTLKDIKERDYIDEELKIKCQDLYFVSKSLECCASESAQDFTNYNNLRKYCCYDSSFEIGCRVKLNDIFSKNSLLYLKGPFFVTLFIQVVIGINIALLSCRKKK</sequence>